<reference evidence="2" key="2">
    <citation type="submission" date="2024-10" db="UniProtKB">
        <authorList>
            <consortium name="EnsemblProtists"/>
        </authorList>
    </citation>
    <scope>IDENTIFICATION</scope>
</reference>
<sequence>MIAAAPEGRGRHRTVATLALFASLAVACWVYAPQVGLRQEQEMSCRVGCSQKAPKTEASELAEAVSDTAKAMAGYKKGAAKLGAAATHSLQKDQQQLAEEMADGARKSGKAFEQTFNLNPPPEGYEVVTTCADVDEEGHCWKTTDELQKPVRFEDAEPTDLNIKLGDSCTQELLDTFFANQVSKVVTYAMANAAESENVRSAMPVASLRGTRFRMTMATTRQIFSSWNLTLVSIEPFVVKFGTCYDNLEWWQAQDWYTKGSHMRMPDGLEVQITGMRAKVAFEWDLVQDYGLGGLSLGQAPHAAPLAVGRAVVGLNGFVILGVDLHDPARAAIDSCKGKFEFESMEFVGERREPNELLCGGAIAWTRRGALLLGEQLNDKFFAKQIEVFFPEFAAQVADLICYGNTKKRPTSVIDNEEGITFGFVGAQEGINYMALSPVDFYMQQDAIWHNDPTTRWKKAKEDQARPAPYSFSGYSYGDKTASERGIGDVGGMAAAVLPGWQDSKARKGSEVIFVMSEGL</sequence>
<dbReference type="KEGG" id="ehx:EMIHUDRAFT_454364"/>
<name>A0A0D3KW56_EMIH1</name>
<organism evidence="2 3">
    <name type="scientific">Emiliania huxleyi (strain CCMP1516)</name>
    <dbReference type="NCBI Taxonomy" id="280463"/>
    <lineage>
        <taxon>Eukaryota</taxon>
        <taxon>Haptista</taxon>
        <taxon>Haptophyta</taxon>
        <taxon>Prymnesiophyceae</taxon>
        <taxon>Isochrysidales</taxon>
        <taxon>Noelaerhabdaceae</taxon>
        <taxon>Emiliania</taxon>
    </lineage>
</organism>
<keyword evidence="1" id="KW-0732">Signal</keyword>
<proteinExistence type="predicted"/>
<evidence type="ECO:0000313" key="2">
    <source>
        <dbReference type="EnsemblProtists" id="EOD39991"/>
    </source>
</evidence>
<keyword evidence="3" id="KW-1185">Reference proteome</keyword>
<evidence type="ECO:0000256" key="1">
    <source>
        <dbReference type="SAM" id="SignalP"/>
    </source>
</evidence>
<dbReference type="RefSeq" id="XP_005792420.1">
    <property type="nucleotide sequence ID" value="XM_005792363.1"/>
</dbReference>
<evidence type="ECO:0000313" key="3">
    <source>
        <dbReference type="Proteomes" id="UP000013827"/>
    </source>
</evidence>
<dbReference type="GeneID" id="17285262"/>
<protein>
    <submittedName>
        <fullName evidence="2">Uncharacterized protein</fullName>
    </submittedName>
</protein>
<feature type="signal peptide" evidence="1">
    <location>
        <begin position="1"/>
        <end position="27"/>
    </location>
</feature>
<accession>A0A0D3KW56</accession>
<dbReference type="AlphaFoldDB" id="A0A0D3KW56"/>
<dbReference type="Proteomes" id="UP000013827">
    <property type="component" value="Unassembled WGS sequence"/>
</dbReference>
<feature type="chain" id="PRO_5044187853" evidence="1">
    <location>
        <begin position="28"/>
        <end position="520"/>
    </location>
</feature>
<reference evidence="3" key="1">
    <citation type="journal article" date="2013" name="Nature">
        <title>Pan genome of the phytoplankton Emiliania underpins its global distribution.</title>
        <authorList>
            <person name="Read B.A."/>
            <person name="Kegel J."/>
            <person name="Klute M.J."/>
            <person name="Kuo A."/>
            <person name="Lefebvre S.C."/>
            <person name="Maumus F."/>
            <person name="Mayer C."/>
            <person name="Miller J."/>
            <person name="Monier A."/>
            <person name="Salamov A."/>
            <person name="Young J."/>
            <person name="Aguilar M."/>
            <person name="Claverie J.M."/>
            <person name="Frickenhaus S."/>
            <person name="Gonzalez K."/>
            <person name="Herman E.K."/>
            <person name="Lin Y.C."/>
            <person name="Napier J."/>
            <person name="Ogata H."/>
            <person name="Sarno A.F."/>
            <person name="Shmutz J."/>
            <person name="Schroeder D."/>
            <person name="de Vargas C."/>
            <person name="Verret F."/>
            <person name="von Dassow P."/>
            <person name="Valentin K."/>
            <person name="Van de Peer Y."/>
            <person name="Wheeler G."/>
            <person name="Dacks J.B."/>
            <person name="Delwiche C.F."/>
            <person name="Dyhrman S.T."/>
            <person name="Glockner G."/>
            <person name="John U."/>
            <person name="Richards T."/>
            <person name="Worden A.Z."/>
            <person name="Zhang X."/>
            <person name="Grigoriev I.V."/>
            <person name="Allen A.E."/>
            <person name="Bidle K."/>
            <person name="Borodovsky M."/>
            <person name="Bowler C."/>
            <person name="Brownlee C."/>
            <person name="Cock J.M."/>
            <person name="Elias M."/>
            <person name="Gladyshev V.N."/>
            <person name="Groth M."/>
            <person name="Guda C."/>
            <person name="Hadaegh A."/>
            <person name="Iglesias-Rodriguez M.D."/>
            <person name="Jenkins J."/>
            <person name="Jones B.M."/>
            <person name="Lawson T."/>
            <person name="Leese F."/>
            <person name="Lindquist E."/>
            <person name="Lobanov A."/>
            <person name="Lomsadze A."/>
            <person name="Malik S.B."/>
            <person name="Marsh M.E."/>
            <person name="Mackinder L."/>
            <person name="Mock T."/>
            <person name="Mueller-Roeber B."/>
            <person name="Pagarete A."/>
            <person name="Parker M."/>
            <person name="Probert I."/>
            <person name="Quesneville H."/>
            <person name="Raines C."/>
            <person name="Rensing S.A."/>
            <person name="Riano-Pachon D.M."/>
            <person name="Richier S."/>
            <person name="Rokitta S."/>
            <person name="Shiraiwa Y."/>
            <person name="Soanes D.M."/>
            <person name="van der Giezen M."/>
            <person name="Wahlund T.M."/>
            <person name="Williams B."/>
            <person name="Wilson W."/>
            <person name="Wolfe G."/>
            <person name="Wurch L.L."/>
        </authorList>
    </citation>
    <scope>NUCLEOTIDE SEQUENCE</scope>
</reference>
<dbReference type="HOGENOM" id="CLU_524228_0_0_1"/>
<dbReference type="EnsemblProtists" id="EOD39991">
    <property type="protein sequence ID" value="EOD39991"/>
    <property type="gene ID" value="EMIHUDRAFT_454364"/>
</dbReference>
<dbReference type="PaxDb" id="2903-EOD39991"/>